<evidence type="ECO:0000256" key="2">
    <source>
        <dbReference type="SAM" id="MobiDB-lite"/>
    </source>
</evidence>
<feature type="region of interest" description="Disordered" evidence="2">
    <location>
        <begin position="402"/>
        <end position="425"/>
    </location>
</feature>
<feature type="compositionally biased region" description="Basic and acidic residues" evidence="2">
    <location>
        <begin position="295"/>
        <end position="304"/>
    </location>
</feature>
<feature type="signal peptide" evidence="4">
    <location>
        <begin position="1"/>
        <end position="24"/>
    </location>
</feature>
<dbReference type="SUPFAM" id="SSF48371">
    <property type="entry name" value="ARM repeat"/>
    <property type="match status" value="1"/>
</dbReference>
<dbReference type="InterPro" id="IPR016024">
    <property type="entry name" value="ARM-type_fold"/>
</dbReference>
<evidence type="ECO:0000256" key="3">
    <source>
        <dbReference type="SAM" id="Phobius"/>
    </source>
</evidence>
<evidence type="ECO:0000313" key="5">
    <source>
        <dbReference type="EMBL" id="RVX73068.1"/>
    </source>
</evidence>
<dbReference type="OrthoDB" id="1183224at2759"/>
<dbReference type="Pfam" id="PF04078">
    <property type="entry name" value="Rcd1"/>
    <property type="match status" value="1"/>
</dbReference>
<organism evidence="5 6">
    <name type="scientific">Exophiala mesophila</name>
    <name type="common">Black yeast-like fungus</name>
    <dbReference type="NCBI Taxonomy" id="212818"/>
    <lineage>
        <taxon>Eukaryota</taxon>
        <taxon>Fungi</taxon>
        <taxon>Dikarya</taxon>
        <taxon>Ascomycota</taxon>
        <taxon>Pezizomycotina</taxon>
        <taxon>Eurotiomycetes</taxon>
        <taxon>Chaetothyriomycetidae</taxon>
        <taxon>Chaetothyriales</taxon>
        <taxon>Herpotrichiellaceae</taxon>
        <taxon>Exophiala</taxon>
    </lineage>
</organism>
<dbReference type="PANTHER" id="PTHR12262">
    <property type="entry name" value="CCR4-NOT TRANSCRIPTION COMPLEX SUBUNIT 9"/>
    <property type="match status" value="1"/>
</dbReference>
<dbReference type="GO" id="GO:0030014">
    <property type="term" value="C:CCR4-NOT complex"/>
    <property type="evidence" value="ECO:0007669"/>
    <property type="project" value="InterPro"/>
</dbReference>
<dbReference type="VEuPathDB" id="FungiDB:PV10_07972"/>
<keyword evidence="3" id="KW-0472">Membrane</keyword>
<dbReference type="Gene3D" id="1.25.10.10">
    <property type="entry name" value="Leucine-rich Repeat Variant"/>
    <property type="match status" value="1"/>
</dbReference>
<keyword evidence="3" id="KW-1133">Transmembrane helix</keyword>
<dbReference type="AlphaFoldDB" id="A0A438NBQ4"/>
<feature type="compositionally biased region" description="Low complexity" evidence="2">
    <location>
        <begin position="364"/>
        <end position="387"/>
    </location>
</feature>
<gene>
    <name evidence="5" type="ORF">B0A52_02194</name>
</gene>
<keyword evidence="3" id="KW-0812">Transmembrane</keyword>
<comment type="caution">
    <text evidence="5">The sequence shown here is derived from an EMBL/GenBank/DDBJ whole genome shotgun (WGS) entry which is preliminary data.</text>
</comment>
<name>A0A438NBQ4_EXOME</name>
<protein>
    <recommendedName>
        <fullName evidence="7">Cell differentiation protein rcd1</fullName>
    </recommendedName>
</protein>
<dbReference type="InterPro" id="IPR007216">
    <property type="entry name" value="CNOT9"/>
</dbReference>
<dbReference type="EMBL" id="NAJM01000009">
    <property type="protein sequence ID" value="RVX73068.1"/>
    <property type="molecule type" value="Genomic_DNA"/>
</dbReference>
<feature type="transmembrane region" description="Helical" evidence="3">
    <location>
        <begin position="306"/>
        <end position="326"/>
    </location>
</feature>
<keyword evidence="4" id="KW-0732">Signal</keyword>
<evidence type="ECO:0000256" key="1">
    <source>
        <dbReference type="ARBA" id="ARBA00006385"/>
    </source>
</evidence>
<accession>A0A438NBQ4</accession>
<evidence type="ECO:0000256" key="4">
    <source>
        <dbReference type="SAM" id="SignalP"/>
    </source>
</evidence>
<dbReference type="FunFam" id="1.25.10.10:FF:000160">
    <property type="entry name" value="Cell differentiation protein"/>
    <property type="match status" value="1"/>
</dbReference>
<feature type="transmembrane region" description="Helical" evidence="3">
    <location>
        <begin position="223"/>
        <end position="256"/>
    </location>
</feature>
<feature type="compositionally biased region" description="Low complexity" evidence="2">
    <location>
        <begin position="342"/>
        <end position="355"/>
    </location>
</feature>
<sequence length="742" mass="80360">MRLRTEPPLTCLATALLLVQPIKAIYLPQLLRTFEDLQDVRKRCDNPCGYYGQLCCESGESCYTDSNNQAQCGPAQQGVTSAAGGVWEYYTTTYVQTDLKTVTATFSSLVSEGTGLSCSYSLGETPCGNVCCKSGQYCQASGMCLEVGGGSSGYYSSLFTVTTVVTNTASAPLRPTSNTEVTVTSGVTTTAPFQTPVGTNGAIITGPIEEDGGGLSGGAIAGIVIGVIAGIILLLLICACLCFKGLIDGILAIFGLGSRRKRRTEEQVYVERHSRHGSRHDSRNNRRTWFGTRPARSDGGGEKRTGIGRAGWVAASLGALALFLGLKRRRDRRDDKSSTIGSSYYSDYTTSSSESSSDRRTRRSSQQQQQQQTQSQAQAAAAAAAAAAAQQQHYNRIALNQSHNQNPNRQSSADNAQSNLGSSLNNIGEQTSQAVMDQQLSEENRKVLQWVAELMDPMKRETALMELSKKREQVPELALVLWHSFGVMTSLLQEIISVYPLLNPSQLTAPTSNRVCNALALLQCVASHNETRGLFLNAHIPLFLYPFLNTTSKSRPFEYLRLTSLGVIGALVKNEPSSGGAINPNGSPAHGPGNNSSPTITFLLTTEIIPLCLRIMETGSELSKTVAIFIVQKILLDDTGLGYICATYERFYAVGTVLSNMVIGLVETQTVRLLKHVVRCFLRLSDNNRARQALRQCLPEPLRDATFSNVLRDDAATKRCLAQLLINLSDTVSDSQNDQFAD</sequence>
<dbReference type="Proteomes" id="UP000288859">
    <property type="component" value="Unassembled WGS sequence"/>
</dbReference>
<dbReference type="VEuPathDB" id="FungiDB:PV10_07971"/>
<dbReference type="InterPro" id="IPR011989">
    <property type="entry name" value="ARM-like"/>
</dbReference>
<evidence type="ECO:0008006" key="7">
    <source>
        <dbReference type="Google" id="ProtNLM"/>
    </source>
</evidence>
<evidence type="ECO:0000313" key="6">
    <source>
        <dbReference type="Proteomes" id="UP000288859"/>
    </source>
</evidence>
<comment type="similarity">
    <text evidence="1">Belongs to the CNOT9 family.</text>
</comment>
<feature type="chain" id="PRO_5019519323" description="Cell differentiation protein rcd1" evidence="4">
    <location>
        <begin position="25"/>
        <end position="742"/>
    </location>
</feature>
<proteinExistence type="inferred from homology"/>
<feature type="region of interest" description="Disordered" evidence="2">
    <location>
        <begin position="265"/>
        <end position="304"/>
    </location>
</feature>
<reference evidence="5 6" key="1">
    <citation type="submission" date="2017-03" db="EMBL/GenBank/DDBJ databases">
        <title>Genomes of endolithic fungi from Antarctica.</title>
        <authorList>
            <person name="Coleine C."/>
            <person name="Masonjones S."/>
            <person name="Stajich J.E."/>
        </authorList>
    </citation>
    <scope>NUCLEOTIDE SEQUENCE [LARGE SCALE GENOMIC DNA]</scope>
    <source>
        <strain evidence="5 6">CCFEE 6314</strain>
    </source>
</reference>
<dbReference type="GO" id="GO:0006402">
    <property type="term" value="P:mRNA catabolic process"/>
    <property type="evidence" value="ECO:0007669"/>
    <property type="project" value="InterPro"/>
</dbReference>
<feature type="region of interest" description="Disordered" evidence="2">
    <location>
        <begin position="332"/>
        <end position="387"/>
    </location>
</feature>